<dbReference type="PANTHER" id="PTHR44757:SF2">
    <property type="entry name" value="BIOFILM ARCHITECTURE MAINTENANCE PROTEIN MBAA"/>
    <property type="match status" value="1"/>
</dbReference>
<dbReference type="Proteomes" id="UP000176244">
    <property type="component" value="Unassembled WGS sequence"/>
</dbReference>
<dbReference type="NCBIfam" id="TIGR00254">
    <property type="entry name" value="GGDEF"/>
    <property type="match status" value="1"/>
</dbReference>
<name>A0A1F2PJX9_9FIRM</name>
<dbReference type="InterPro" id="IPR052155">
    <property type="entry name" value="Biofilm_reg_signaling"/>
</dbReference>
<dbReference type="AlphaFoldDB" id="A0A1F2PJX9"/>
<dbReference type="Pfam" id="PF13188">
    <property type="entry name" value="PAS_8"/>
    <property type="match status" value="1"/>
</dbReference>
<dbReference type="SMART" id="SM00267">
    <property type="entry name" value="GGDEF"/>
    <property type="match status" value="1"/>
</dbReference>
<keyword evidence="3" id="KW-0548">Nucleotidyltransferase</keyword>
<reference evidence="3 4" key="1">
    <citation type="submission" date="2015-09" db="EMBL/GenBank/DDBJ databases">
        <title>Genome sequence of Acetobacterium wieringae DSM 1911.</title>
        <authorList>
            <person name="Poehlein A."/>
            <person name="Bengelsdorf F.R."/>
            <person name="Schiel-Bengelsdorf B."/>
            <person name="Duerre P."/>
            <person name="Daniel R."/>
        </authorList>
    </citation>
    <scope>NUCLEOTIDE SEQUENCE [LARGE SCALE GENOMIC DNA]</scope>
    <source>
        <strain evidence="3 4">DSM 1911</strain>
    </source>
</reference>
<proteinExistence type="predicted"/>
<comment type="caution">
    <text evidence="3">The sequence shown here is derived from an EMBL/GenBank/DDBJ whole genome shotgun (WGS) entry which is preliminary data.</text>
</comment>
<dbReference type="InterPro" id="IPR000014">
    <property type="entry name" value="PAS"/>
</dbReference>
<dbReference type="InterPro" id="IPR043128">
    <property type="entry name" value="Rev_trsase/Diguanyl_cyclase"/>
</dbReference>
<dbReference type="PROSITE" id="PS50112">
    <property type="entry name" value="PAS"/>
    <property type="match status" value="1"/>
</dbReference>
<dbReference type="InterPro" id="IPR018771">
    <property type="entry name" value="PocR_dom"/>
</dbReference>
<dbReference type="STRING" id="52694.ACWI_09220"/>
<dbReference type="OrthoDB" id="9759607at2"/>
<dbReference type="CDD" id="cd01949">
    <property type="entry name" value="GGDEF"/>
    <property type="match status" value="1"/>
</dbReference>
<dbReference type="Pfam" id="PF00990">
    <property type="entry name" value="GGDEF"/>
    <property type="match status" value="1"/>
</dbReference>
<dbReference type="NCBIfam" id="TIGR00229">
    <property type="entry name" value="sensory_box"/>
    <property type="match status" value="1"/>
</dbReference>
<dbReference type="PROSITE" id="PS50887">
    <property type="entry name" value="GGDEF"/>
    <property type="match status" value="1"/>
</dbReference>
<dbReference type="EMBL" id="LKEU01000018">
    <property type="protein sequence ID" value="OFV71617.1"/>
    <property type="molecule type" value="Genomic_DNA"/>
</dbReference>
<feature type="domain" description="PAS" evidence="1">
    <location>
        <begin position="124"/>
        <end position="194"/>
    </location>
</feature>
<keyword evidence="3" id="KW-0808">Transferase</keyword>
<dbReference type="InterPro" id="IPR029787">
    <property type="entry name" value="Nucleotide_cyclase"/>
</dbReference>
<dbReference type="Pfam" id="PF10114">
    <property type="entry name" value="PocR"/>
    <property type="match status" value="1"/>
</dbReference>
<dbReference type="InterPro" id="IPR035965">
    <property type="entry name" value="PAS-like_dom_sf"/>
</dbReference>
<dbReference type="PANTHER" id="PTHR44757">
    <property type="entry name" value="DIGUANYLATE CYCLASE DGCP"/>
    <property type="match status" value="1"/>
</dbReference>
<evidence type="ECO:0000259" key="2">
    <source>
        <dbReference type="PROSITE" id="PS50887"/>
    </source>
</evidence>
<dbReference type="SUPFAM" id="SSF55073">
    <property type="entry name" value="Nucleotide cyclase"/>
    <property type="match status" value="1"/>
</dbReference>
<evidence type="ECO:0000313" key="4">
    <source>
        <dbReference type="Proteomes" id="UP000176244"/>
    </source>
</evidence>
<organism evidence="3 4">
    <name type="scientific">Acetobacterium wieringae</name>
    <dbReference type="NCBI Taxonomy" id="52694"/>
    <lineage>
        <taxon>Bacteria</taxon>
        <taxon>Bacillati</taxon>
        <taxon>Bacillota</taxon>
        <taxon>Clostridia</taxon>
        <taxon>Eubacteriales</taxon>
        <taxon>Eubacteriaceae</taxon>
        <taxon>Acetobacterium</taxon>
    </lineage>
</organism>
<dbReference type="InterPro" id="IPR000160">
    <property type="entry name" value="GGDEF_dom"/>
</dbReference>
<protein>
    <submittedName>
        <fullName evidence="3">Putative diguanylate cyclase YdaM</fullName>
        <ecNumber evidence="3">2.7.7.65</ecNumber>
    </submittedName>
</protein>
<dbReference type="SMART" id="SM00091">
    <property type="entry name" value="PAS"/>
    <property type="match status" value="2"/>
</dbReference>
<dbReference type="CDD" id="cd00130">
    <property type="entry name" value="PAS"/>
    <property type="match status" value="1"/>
</dbReference>
<accession>A0A1F2PJX9</accession>
<dbReference type="SUPFAM" id="SSF55785">
    <property type="entry name" value="PYP-like sensor domain (PAS domain)"/>
    <property type="match status" value="1"/>
</dbReference>
<gene>
    <name evidence="3" type="primary">ydaM_4</name>
    <name evidence="3" type="ORF">ACWI_09220</name>
</gene>
<evidence type="ECO:0000313" key="3">
    <source>
        <dbReference type="EMBL" id="OFV71617.1"/>
    </source>
</evidence>
<feature type="domain" description="GGDEF" evidence="2">
    <location>
        <begin position="473"/>
        <end position="602"/>
    </location>
</feature>
<sequence length="602" mass="68928">MNDAMYQSILEHAPMGYAYHKIVCDEAGKPCDYEFIEVNPAFEKLTGLFGAKILGKRITEVLPEIVNDSFDWIRFYGDIALNGGKKEFDQYTAALNIWCRVLAYAPKKGFFITHFIDITKEKTQLEELNNFFELSLDFLCIADMDGYFVKTNRAWEEVLGYSCEELIRTKYLDFVHPDDVQVTREVMNRLNEQNPVVNFTNRYRAKDGTYHWIEWSSRPQGKLVYAAARDITDRKKIEQRLERRMLELTRPAEDTSTIDFSELIDLETIQRLQDQFSEATGVASVITLTDGTPITEPSNFTRLCRDIIRKTVRGCQNCYKSDAAIGAYSVDGPIIKRCLSGGLWDAGAAITVGGKHVANWLIGQVRDENIKESQLVAYAREIGADEDDVLRAFREVPRMSIQQFEKIAKLLHTIANQLSNLAFQNLLQARFINEKRQNEKEILYLSYHDYLTGLYNRRYYEQELARLDKKENLPLTLLLGDVNGLKLVNDTLGHLMGDELLIKTARIISQVCRKDDIVARLGGDEFIVILPRTAGSVIEMMIDKIKSLAAAEKVGGLAVSISFGYETKNNEAEDIEEIFKRAEDDMYRHKQYESTAIRPRPK</sequence>
<dbReference type="RefSeq" id="WP_070370263.1">
    <property type="nucleotide sequence ID" value="NZ_LKEU01000018.1"/>
</dbReference>
<evidence type="ECO:0000259" key="1">
    <source>
        <dbReference type="PROSITE" id="PS50112"/>
    </source>
</evidence>
<dbReference type="Pfam" id="PF08447">
    <property type="entry name" value="PAS_3"/>
    <property type="match status" value="1"/>
</dbReference>
<dbReference type="Gene3D" id="3.30.450.20">
    <property type="entry name" value="PAS domain"/>
    <property type="match status" value="2"/>
</dbReference>
<dbReference type="Gene3D" id="3.30.70.270">
    <property type="match status" value="1"/>
</dbReference>
<dbReference type="EC" id="2.7.7.65" evidence="3"/>
<dbReference type="InterPro" id="IPR013655">
    <property type="entry name" value="PAS_fold_3"/>
</dbReference>
<dbReference type="GO" id="GO:0052621">
    <property type="term" value="F:diguanylate cyclase activity"/>
    <property type="evidence" value="ECO:0007669"/>
    <property type="project" value="UniProtKB-EC"/>
</dbReference>